<dbReference type="PATRIC" id="fig|1423776.4.peg.1091"/>
<accession>A0A0R1LQL4</accession>
<name>A0A0R1LQL4_9LACO</name>
<dbReference type="RefSeq" id="WP_056947922.1">
    <property type="nucleotide sequence ID" value="NZ_AZEE01000028.1"/>
</dbReference>
<evidence type="ECO:0000313" key="4">
    <source>
        <dbReference type="Proteomes" id="UP000051160"/>
    </source>
</evidence>
<feature type="transmembrane region" description="Helical" evidence="1">
    <location>
        <begin position="7"/>
        <end position="26"/>
    </location>
</feature>
<dbReference type="InterPro" id="IPR036514">
    <property type="entry name" value="SGNH_hydro_sf"/>
</dbReference>
<dbReference type="InterPro" id="IPR013830">
    <property type="entry name" value="SGNH_hydro"/>
</dbReference>
<evidence type="ECO:0000256" key="1">
    <source>
        <dbReference type="SAM" id="Phobius"/>
    </source>
</evidence>
<dbReference type="OrthoDB" id="252349at2"/>
<sequence length="303" mass="34152">MRSKTKWLIAIIGLIVVIGGGGYWWYAQQASQPGQTTKVVKSQRVRVVSVGDSLTQGIGYANDHQGYLPFLKRSLNQTYYVKTKLSNFGIGGERSDQIDKRVKQNTKLRTAMKKADIVAITAGGNDLLQGLEQNILVSSDQKLEKKLEPLRTTYQQKLTKLVNDVHQVNPSAQVYVFGIYNPVYVYFTNATMITKAVNQWNQVNQQVALAAKNTYFVNVNQTLSHGQYQSASAQAKLRTQNKQNDSKYVDPVLVEKLLQSQDSSEKNAYLSTHDHFHPNKKGYQIMANKLAQAIGQHSNWQKR</sequence>
<organism evidence="3 4">
    <name type="scientific">Secundilactobacillus odoratitofui DSM 19909 = JCM 15043</name>
    <dbReference type="NCBI Taxonomy" id="1423776"/>
    <lineage>
        <taxon>Bacteria</taxon>
        <taxon>Bacillati</taxon>
        <taxon>Bacillota</taxon>
        <taxon>Bacilli</taxon>
        <taxon>Lactobacillales</taxon>
        <taxon>Lactobacillaceae</taxon>
        <taxon>Secundilactobacillus</taxon>
    </lineage>
</organism>
<dbReference type="PANTHER" id="PTHR30383">
    <property type="entry name" value="THIOESTERASE 1/PROTEASE 1/LYSOPHOSPHOLIPASE L1"/>
    <property type="match status" value="1"/>
</dbReference>
<keyword evidence="1" id="KW-0472">Membrane</keyword>
<protein>
    <recommendedName>
        <fullName evidence="2">SGNH hydrolase-type esterase domain-containing protein</fullName>
    </recommendedName>
</protein>
<dbReference type="SUPFAM" id="SSF52266">
    <property type="entry name" value="SGNH hydrolase"/>
    <property type="match status" value="1"/>
</dbReference>
<dbReference type="Gene3D" id="3.40.50.1110">
    <property type="entry name" value="SGNH hydrolase"/>
    <property type="match status" value="1"/>
</dbReference>
<keyword evidence="1" id="KW-0812">Transmembrane</keyword>
<feature type="domain" description="SGNH hydrolase-type esterase" evidence="2">
    <location>
        <begin position="50"/>
        <end position="285"/>
    </location>
</feature>
<dbReference type="STRING" id="1423776.FD04_GL001080"/>
<reference evidence="3 4" key="1">
    <citation type="journal article" date="2015" name="Genome Announc.">
        <title>Expanding the biotechnology potential of lactobacilli through comparative genomics of 213 strains and associated genera.</title>
        <authorList>
            <person name="Sun Z."/>
            <person name="Harris H.M."/>
            <person name="McCann A."/>
            <person name="Guo C."/>
            <person name="Argimon S."/>
            <person name="Zhang W."/>
            <person name="Yang X."/>
            <person name="Jeffery I.B."/>
            <person name="Cooney J.C."/>
            <person name="Kagawa T.F."/>
            <person name="Liu W."/>
            <person name="Song Y."/>
            <person name="Salvetti E."/>
            <person name="Wrobel A."/>
            <person name="Rasinkangas P."/>
            <person name="Parkhill J."/>
            <person name="Rea M.C."/>
            <person name="O'Sullivan O."/>
            <person name="Ritari J."/>
            <person name="Douillard F.P."/>
            <person name="Paul Ross R."/>
            <person name="Yang R."/>
            <person name="Briner A.E."/>
            <person name="Felis G.E."/>
            <person name="de Vos W.M."/>
            <person name="Barrangou R."/>
            <person name="Klaenhammer T.R."/>
            <person name="Caufield P.W."/>
            <person name="Cui Y."/>
            <person name="Zhang H."/>
            <person name="O'Toole P.W."/>
        </authorList>
    </citation>
    <scope>NUCLEOTIDE SEQUENCE [LARGE SCALE GENOMIC DNA]</scope>
    <source>
        <strain evidence="3 4">DSM 19909</strain>
    </source>
</reference>
<comment type="caution">
    <text evidence="3">The sequence shown here is derived from an EMBL/GenBank/DDBJ whole genome shotgun (WGS) entry which is preliminary data.</text>
</comment>
<keyword evidence="4" id="KW-1185">Reference proteome</keyword>
<dbReference type="InterPro" id="IPR051532">
    <property type="entry name" value="Ester_Hydrolysis_Enzymes"/>
</dbReference>
<dbReference type="GO" id="GO:0004622">
    <property type="term" value="F:phosphatidylcholine lysophospholipase activity"/>
    <property type="evidence" value="ECO:0007669"/>
    <property type="project" value="TreeGrafter"/>
</dbReference>
<dbReference type="PANTHER" id="PTHR30383:SF27">
    <property type="entry name" value="SPORE GERMINATION LIPASE LIPC"/>
    <property type="match status" value="1"/>
</dbReference>
<evidence type="ECO:0000313" key="3">
    <source>
        <dbReference type="EMBL" id="KRK98102.1"/>
    </source>
</evidence>
<proteinExistence type="predicted"/>
<gene>
    <name evidence="3" type="ORF">FD04_GL001080</name>
</gene>
<dbReference type="Proteomes" id="UP000051160">
    <property type="component" value="Unassembled WGS sequence"/>
</dbReference>
<dbReference type="AlphaFoldDB" id="A0A0R1LQL4"/>
<dbReference type="EMBL" id="AZEE01000028">
    <property type="protein sequence ID" value="KRK98102.1"/>
    <property type="molecule type" value="Genomic_DNA"/>
</dbReference>
<dbReference type="Pfam" id="PF13472">
    <property type="entry name" value="Lipase_GDSL_2"/>
    <property type="match status" value="1"/>
</dbReference>
<keyword evidence="1" id="KW-1133">Transmembrane helix</keyword>
<evidence type="ECO:0000259" key="2">
    <source>
        <dbReference type="Pfam" id="PF13472"/>
    </source>
</evidence>